<dbReference type="eggNOG" id="COG2272">
    <property type="taxonomic scope" value="Bacteria"/>
</dbReference>
<feature type="domain" description="Carboxylesterase type B" evidence="2">
    <location>
        <begin position="36"/>
        <end position="510"/>
    </location>
</feature>
<dbReference type="Gene3D" id="3.40.50.1820">
    <property type="entry name" value="alpha/beta hydrolase"/>
    <property type="match status" value="1"/>
</dbReference>
<dbReference type="Proteomes" id="UP000000238">
    <property type="component" value="Chromosome"/>
</dbReference>
<feature type="signal peptide" evidence="1">
    <location>
        <begin position="1"/>
        <end position="30"/>
    </location>
</feature>
<dbReference type="OrthoDB" id="9775851at2"/>
<dbReference type="HOGENOM" id="CLU_006586_16_4_6"/>
<dbReference type="ESTHER" id="hahch-q2scw7">
    <property type="family name" value="Carb_B_Bacteria"/>
</dbReference>
<reference evidence="3 4" key="1">
    <citation type="journal article" date="2005" name="Nucleic Acids Res.">
        <title>Genomic blueprint of Hahella chejuensis, a marine microbe producing an algicidal agent.</title>
        <authorList>
            <person name="Jeong H."/>
            <person name="Yim J.H."/>
            <person name="Lee C."/>
            <person name="Choi S.-H."/>
            <person name="Park Y.K."/>
            <person name="Yoon S.H."/>
            <person name="Hur C.-G."/>
            <person name="Kang H.-Y."/>
            <person name="Kim D."/>
            <person name="Lee H.H."/>
            <person name="Park K.H."/>
            <person name="Park S.-H."/>
            <person name="Park H.-S."/>
            <person name="Lee H.K."/>
            <person name="Oh T.K."/>
            <person name="Kim J.F."/>
        </authorList>
    </citation>
    <scope>NUCLEOTIDE SEQUENCE [LARGE SCALE GENOMIC DNA]</scope>
    <source>
        <strain evidence="3 4">KCTC 2396</strain>
    </source>
</reference>
<evidence type="ECO:0000259" key="2">
    <source>
        <dbReference type="Pfam" id="PF00135"/>
    </source>
</evidence>
<name>Q2SCW7_HAHCH</name>
<dbReference type="KEGG" id="hch:HCH_04813"/>
<dbReference type="AlphaFoldDB" id="Q2SCW7"/>
<dbReference type="MEROPS" id="S09.A63"/>
<dbReference type="EMBL" id="CP000155">
    <property type="protein sequence ID" value="ABC31507.1"/>
    <property type="molecule type" value="Genomic_DNA"/>
</dbReference>
<dbReference type="InterPro" id="IPR002018">
    <property type="entry name" value="CarbesteraseB"/>
</dbReference>
<dbReference type="STRING" id="349521.HCH_04813"/>
<keyword evidence="4" id="KW-1185">Reference proteome</keyword>
<dbReference type="Pfam" id="PF00135">
    <property type="entry name" value="COesterase"/>
    <property type="match status" value="1"/>
</dbReference>
<dbReference type="InterPro" id="IPR029058">
    <property type="entry name" value="AB_hydrolase_fold"/>
</dbReference>
<dbReference type="SUPFAM" id="SSF53474">
    <property type="entry name" value="alpha/beta-Hydrolases"/>
    <property type="match status" value="1"/>
</dbReference>
<evidence type="ECO:0000256" key="1">
    <source>
        <dbReference type="SAM" id="SignalP"/>
    </source>
</evidence>
<organism evidence="3 4">
    <name type="scientific">Hahella chejuensis (strain KCTC 2396)</name>
    <dbReference type="NCBI Taxonomy" id="349521"/>
    <lineage>
        <taxon>Bacteria</taxon>
        <taxon>Pseudomonadati</taxon>
        <taxon>Pseudomonadota</taxon>
        <taxon>Gammaproteobacteria</taxon>
        <taxon>Oceanospirillales</taxon>
        <taxon>Hahellaceae</taxon>
        <taxon>Hahella</taxon>
    </lineage>
</organism>
<evidence type="ECO:0000313" key="4">
    <source>
        <dbReference type="Proteomes" id="UP000000238"/>
    </source>
</evidence>
<gene>
    <name evidence="3" type="ordered locus">HCH_04813</name>
</gene>
<dbReference type="InterPro" id="IPR050309">
    <property type="entry name" value="Type-B_Carboxylest/Lipase"/>
</dbReference>
<proteinExistence type="predicted"/>
<keyword evidence="1" id="KW-0732">Signal</keyword>
<dbReference type="InterPro" id="IPR019819">
    <property type="entry name" value="Carboxylesterase_B_CS"/>
</dbReference>
<protein>
    <submittedName>
        <fullName evidence="3">Carboxylesterase type B</fullName>
    </submittedName>
</protein>
<sequence length="525" mass="57464">MHSGNTGYKVLTTLAKAMLLSGLLLSGAQAEDLNGPLAQVKSGLIRGVNELGVRAFKGIPYAAPPIKENRWRRPQPVQPWSGVRVTSQFGPACAQSAQEDPNTKLPAPSVSEDCLTLNVWTPSSPVGAPDAPKPVMVWLHGGDFRSGVVSYPLSNGAQLANQGVVVVTINYRLGYFGFFDHPALVREDVTTPANFGLLDQIEALKWVQENISAFGGDPGNVTLAGDDAGAVSAYYLMASPKALGLFHKVIAQSGDPWLKLEDRNQAKKSGMKAATQAGVAADADAAQLRAIPAGTLIKLNSELPPDAAFGPIIGDEAAPYALLDAVDRKLMAPVPLLTGVNSYEVSIAPQLSLTQETILAPLGDQKDAARALYPEDWSDTQFAEKVFSDMRYNAPNRWLALEQSHRASAWFYYFNYAPQYLREQFAGTPHGWHLPFTFGTYSLIPEMYANFRPQDITMARRFQRYLVNFMRSASPSDPTLPNWPAYNAQNQIMMVLGDATEPMAGLFRQRIEFFTTLYRNSNKKY</sequence>
<dbReference type="PANTHER" id="PTHR11559">
    <property type="entry name" value="CARBOXYLESTERASE"/>
    <property type="match status" value="1"/>
</dbReference>
<dbReference type="RefSeq" id="WP_011398572.1">
    <property type="nucleotide sequence ID" value="NC_007645.1"/>
</dbReference>
<dbReference type="PROSITE" id="PS00941">
    <property type="entry name" value="CARBOXYLESTERASE_B_2"/>
    <property type="match status" value="1"/>
</dbReference>
<feature type="chain" id="PRO_5004214962" evidence="1">
    <location>
        <begin position="31"/>
        <end position="525"/>
    </location>
</feature>
<evidence type="ECO:0000313" key="3">
    <source>
        <dbReference type="EMBL" id="ABC31507.1"/>
    </source>
</evidence>
<accession>Q2SCW7</accession>